<dbReference type="EMBL" id="CP093547">
    <property type="protein sequence ID" value="UNP31653.1"/>
    <property type="molecule type" value="Genomic_DNA"/>
</dbReference>
<accession>A0ABY3XJ11</accession>
<evidence type="ECO:0000313" key="2">
    <source>
        <dbReference type="Proteomes" id="UP000829194"/>
    </source>
</evidence>
<reference evidence="1 2" key="1">
    <citation type="submission" date="2022-03" db="EMBL/GenBank/DDBJ databases">
        <title>Complete genome sequence of Lysobacter capsici VKM B-2533 and Lysobacter gummosus 10.1.1, promising sources of lytic agents.</title>
        <authorList>
            <person name="Tarlachkov S.V."/>
            <person name="Kudryakova I.V."/>
            <person name="Afoshin A.S."/>
            <person name="Leontyevskaya E.A."/>
            <person name="Leontyevskaya N.V."/>
        </authorList>
    </citation>
    <scope>NUCLEOTIDE SEQUENCE [LARGE SCALE GENOMIC DNA]</scope>
    <source>
        <strain evidence="1 2">10.1.1</strain>
    </source>
</reference>
<sequence>MSAHAVNRKHHVLVKDPLRIHEHARAALARAVYVIETLQRQALAGDTAALRQQRLLVRGAVRDLELRYRDLAALHAGFANEQGAALAAAWQRFFNGYDDFLEAARRARNEVARAQSPCAAAPAVSDPDFSIHSGARHASA</sequence>
<proteinExistence type="predicted"/>
<dbReference type="Proteomes" id="UP000829194">
    <property type="component" value="Chromosome"/>
</dbReference>
<dbReference type="RefSeq" id="WP_057942772.1">
    <property type="nucleotide sequence ID" value="NZ_CP011131.1"/>
</dbReference>
<gene>
    <name evidence="1" type="ORF">MOV92_10565</name>
</gene>
<name>A0ABY3XJ11_9GAMM</name>
<keyword evidence="2" id="KW-1185">Reference proteome</keyword>
<organism evidence="1 2">
    <name type="scientific">Lysobacter gummosus</name>
    <dbReference type="NCBI Taxonomy" id="262324"/>
    <lineage>
        <taxon>Bacteria</taxon>
        <taxon>Pseudomonadati</taxon>
        <taxon>Pseudomonadota</taxon>
        <taxon>Gammaproteobacteria</taxon>
        <taxon>Lysobacterales</taxon>
        <taxon>Lysobacteraceae</taxon>
        <taxon>Lysobacter</taxon>
    </lineage>
</organism>
<protein>
    <submittedName>
        <fullName evidence="1">Uncharacterized protein</fullName>
    </submittedName>
</protein>
<evidence type="ECO:0000313" key="1">
    <source>
        <dbReference type="EMBL" id="UNP31653.1"/>
    </source>
</evidence>